<feature type="transmembrane region" description="Helical" evidence="2">
    <location>
        <begin position="111"/>
        <end position="134"/>
    </location>
</feature>
<gene>
    <name evidence="3" type="ORF">IF1G_07628</name>
</gene>
<name>A0A545UWQ8_9HYPO</name>
<feature type="region of interest" description="Disordered" evidence="1">
    <location>
        <begin position="141"/>
        <end position="200"/>
    </location>
</feature>
<evidence type="ECO:0000313" key="4">
    <source>
        <dbReference type="Proteomes" id="UP000315783"/>
    </source>
</evidence>
<proteinExistence type="predicted"/>
<organism evidence="3 4">
    <name type="scientific">Cordyceps javanica</name>
    <dbReference type="NCBI Taxonomy" id="43265"/>
    <lineage>
        <taxon>Eukaryota</taxon>
        <taxon>Fungi</taxon>
        <taxon>Dikarya</taxon>
        <taxon>Ascomycota</taxon>
        <taxon>Pezizomycotina</taxon>
        <taxon>Sordariomycetes</taxon>
        <taxon>Hypocreomycetidae</taxon>
        <taxon>Hypocreales</taxon>
        <taxon>Cordycipitaceae</taxon>
        <taxon>Cordyceps</taxon>
    </lineage>
</organism>
<dbReference type="Proteomes" id="UP000315783">
    <property type="component" value="Unassembled WGS sequence"/>
</dbReference>
<feature type="compositionally biased region" description="Basic and acidic residues" evidence="1">
    <location>
        <begin position="161"/>
        <end position="173"/>
    </location>
</feature>
<dbReference type="OrthoDB" id="4778251at2759"/>
<sequence>MKFDKGCRSSECTCCSCRCVAITIVAINLASLNRLPLPEYATSINIVNSIAITDIPDVDIANFVTDICVNICIAHFNDFERADHKEHIISAAGETTPASSPAPASGISSGAAAGIGIGVAIVVVAVGIIAFCLLRNKKKQTGPRHSMDISKPLPGSGRTYPVRDEGERKHDSYGKYGNDIEMTSNRYEDMVPSQQPRTMV</sequence>
<evidence type="ECO:0000256" key="1">
    <source>
        <dbReference type="SAM" id="MobiDB-lite"/>
    </source>
</evidence>
<dbReference type="AlphaFoldDB" id="A0A545UWQ8"/>
<keyword evidence="2" id="KW-1133">Transmembrane helix</keyword>
<dbReference type="EMBL" id="SPUK01000011">
    <property type="protein sequence ID" value="TQV93896.1"/>
    <property type="molecule type" value="Genomic_DNA"/>
</dbReference>
<reference evidence="3 4" key="1">
    <citation type="journal article" date="2019" name="Appl. Microbiol. Biotechnol.">
        <title>Genome sequence of Isaria javanica and comparative genome analysis insights into family S53 peptidase evolution in fungal entomopathogens.</title>
        <authorList>
            <person name="Lin R."/>
            <person name="Zhang X."/>
            <person name="Xin B."/>
            <person name="Zou M."/>
            <person name="Gao Y."/>
            <person name="Qin F."/>
            <person name="Hu Q."/>
            <person name="Xie B."/>
            <person name="Cheng X."/>
        </authorList>
    </citation>
    <scope>NUCLEOTIDE SEQUENCE [LARGE SCALE GENOMIC DNA]</scope>
    <source>
        <strain evidence="3 4">IJ1G</strain>
    </source>
</reference>
<evidence type="ECO:0008006" key="5">
    <source>
        <dbReference type="Google" id="ProtNLM"/>
    </source>
</evidence>
<evidence type="ECO:0000256" key="2">
    <source>
        <dbReference type="SAM" id="Phobius"/>
    </source>
</evidence>
<keyword evidence="2" id="KW-0812">Transmembrane</keyword>
<keyword evidence="4" id="KW-1185">Reference proteome</keyword>
<comment type="caution">
    <text evidence="3">The sequence shown here is derived from an EMBL/GenBank/DDBJ whole genome shotgun (WGS) entry which is preliminary data.</text>
</comment>
<dbReference type="STRING" id="43265.A0A545UWQ8"/>
<evidence type="ECO:0000313" key="3">
    <source>
        <dbReference type="EMBL" id="TQV93896.1"/>
    </source>
</evidence>
<protein>
    <recommendedName>
        <fullName evidence="5">Mid2 domain-containing protein</fullName>
    </recommendedName>
</protein>
<accession>A0A545UWQ8</accession>
<keyword evidence="2" id="KW-0472">Membrane</keyword>